<dbReference type="PANTHER" id="PTHR12726">
    <property type="entry name" value="CERAMIDE GLUCOSYLTRANSFERASE"/>
    <property type="match status" value="1"/>
</dbReference>
<evidence type="ECO:0000313" key="17">
    <source>
        <dbReference type="Proteomes" id="UP000193986"/>
    </source>
</evidence>
<dbReference type="EC" id="2.4.1.80" evidence="5"/>
<keyword evidence="11 15" id="KW-0472">Membrane</keyword>
<comment type="pathway">
    <text evidence="3">Sphingolipid metabolism.</text>
</comment>
<proteinExistence type="inferred from homology"/>
<evidence type="ECO:0000256" key="5">
    <source>
        <dbReference type="ARBA" id="ARBA00012699"/>
    </source>
</evidence>
<comment type="pathway">
    <text evidence="2">Lipid metabolism; sphingolipid metabolism.</text>
</comment>
<dbReference type="PANTHER" id="PTHR12726:SF0">
    <property type="entry name" value="CERAMIDE GLUCOSYLTRANSFERASE"/>
    <property type="match status" value="1"/>
</dbReference>
<evidence type="ECO:0000313" key="16">
    <source>
        <dbReference type="EMBL" id="ORY25246.1"/>
    </source>
</evidence>
<feature type="transmembrane region" description="Helical" evidence="15">
    <location>
        <begin position="6"/>
        <end position="30"/>
    </location>
</feature>
<organism evidence="16 17">
    <name type="scientific">Naematelia encephala</name>
    <dbReference type="NCBI Taxonomy" id="71784"/>
    <lineage>
        <taxon>Eukaryota</taxon>
        <taxon>Fungi</taxon>
        <taxon>Dikarya</taxon>
        <taxon>Basidiomycota</taxon>
        <taxon>Agaricomycotina</taxon>
        <taxon>Tremellomycetes</taxon>
        <taxon>Tremellales</taxon>
        <taxon>Naemateliaceae</taxon>
        <taxon>Naematelia</taxon>
    </lineage>
</organism>
<evidence type="ECO:0000256" key="1">
    <source>
        <dbReference type="ARBA" id="ARBA00004141"/>
    </source>
</evidence>
<evidence type="ECO:0000256" key="14">
    <source>
        <dbReference type="ARBA" id="ARBA00032575"/>
    </source>
</evidence>
<dbReference type="Proteomes" id="UP000193986">
    <property type="component" value="Unassembled WGS sequence"/>
</dbReference>
<dbReference type="CDD" id="cd02520">
    <property type="entry name" value="Glucosylceramide_synthase"/>
    <property type="match status" value="1"/>
</dbReference>
<evidence type="ECO:0000256" key="10">
    <source>
        <dbReference type="ARBA" id="ARBA00022989"/>
    </source>
</evidence>
<dbReference type="Pfam" id="PF13506">
    <property type="entry name" value="Glyco_transf_21"/>
    <property type="match status" value="2"/>
</dbReference>
<dbReference type="AlphaFoldDB" id="A0A1Y2ARZ2"/>
<evidence type="ECO:0000256" key="6">
    <source>
        <dbReference type="ARBA" id="ARBA00019988"/>
    </source>
</evidence>
<feature type="transmembrane region" description="Helical" evidence="15">
    <location>
        <begin position="335"/>
        <end position="356"/>
    </location>
</feature>
<dbReference type="Gene3D" id="3.90.550.10">
    <property type="entry name" value="Spore Coat Polysaccharide Biosynthesis Protein SpsA, Chain A"/>
    <property type="match status" value="1"/>
</dbReference>
<comment type="subcellular location">
    <subcellularLocation>
        <location evidence="1">Membrane</location>
        <topology evidence="1">Multi-pass membrane protein</topology>
    </subcellularLocation>
</comment>
<dbReference type="STRING" id="71784.A0A1Y2ARZ2"/>
<protein>
    <recommendedName>
        <fullName evidence="6">Ceramide glucosyltransferase</fullName>
        <ecNumber evidence="5">2.4.1.80</ecNumber>
    </recommendedName>
    <alternativeName>
        <fullName evidence="13">Glucosylceramide synthase</fullName>
    </alternativeName>
    <alternativeName>
        <fullName evidence="14">UDP-glucose ceramide glucosyltransferase</fullName>
    </alternativeName>
    <alternativeName>
        <fullName evidence="12">UDP-glucose:N-acylsphingosine D-glucosyltransferase</fullName>
    </alternativeName>
</protein>
<dbReference type="InParanoid" id="A0A1Y2ARZ2"/>
<evidence type="ECO:0000256" key="2">
    <source>
        <dbReference type="ARBA" id="ARBA00004760"/>
    </source>
</evidence>
<dbReference type="OrthoDB" id="1483400at2759"/>
<evidence type="ECO:0000256" key="15">
    <source>
        <dbReference type="SAM" id="Phobius"/>
    </source>
</evidence>
<evidence type="ECO:0000256" key="7">
    <source>
        <dbReference type="ARBA" id="ARBA00022676"/>
    </source>
</evidence>
<feature type="transmembrane region" description="Helical" evidence="15">
    <location>
        <begin position="362"/>
        <end position="382"/>
    </location>
</feature>
<dbReference type="SUPFAM" id="SSF53448">
    <property type="entry name" value="Nucleotide-diphospho-sugar transferases"/>
    <property type="match status" value="1"/>
</dbReference>
<dbReference type="GO" id="GO:0016020">
    <property type="term" value="C:membrane"/>
    <property type="evidence" value="ECO:0007669"/>
    <property type="project" value="UniProtKB-SubCell"/>
</dbReference>
<dbReference type="UniPathway" id="UPA00222"/>
<evidence type="ECO:0000256" key="8">
    <source>
        <dbReference type="ARBA" id="ARBA00022679"/>
    </source>
</evidence>
<gene>
    <name evidence="16" type="ORF">BCR39DRAFT_590239</name>
</gene>
<dbReference type="GO" id="GO:0006679">
    <property type="term" value="P:glucosylceramide biosynthetic process"/>
    <property type="evidence" value="ECO:0007669"/>
    <property type="project" value="TreeGrafter"/>
</dbReference>
<comment type="caution">
    <text evidence="16">The sequence shown here is derived from an EMBL/GenBank/DDBJ whole genome shotgun (WGS) entry which is preliminary data.</text>
</comment>
<evidence type="ECO:0000256" key="9">
    <source>
        <dbReference type="ARBA" id="ARBA00022692"/>
    </source>
</evidence>
<dbReference type="GO" id="GO:0008120">
    <property type="term" value="F:ceramide glucosyltransferase activity"/>
    <property type="evidence" value="ECO:0007669"/>
    <property type="project" value="UniProtKB-EC"/>
</dbReference>
<evidence type="ECO:0000256" key="13">
    <source>
        <dbReference type="ARBA" id="ARBA00031543"/>
    </source>
</evidence>
<sequence length="448" mass="49929">MAERGIFSLLLALVLFVLYCVIWALCVLGWRTARTRYAGRLMPSRMESLPSSSAPGVTIIRPLCGLDNNLYNALESTMKLDYPKYEVIFALQDEKDEALAVVKMVIEKYPEVSTRIIIDDRKVGVNPKINNLMTPFEQASYDLLWVIDATISVGPGTLGRTVDAFLETSSFSSSFDSDLESTQLMSDDMRKPPVKGDVGLVHHVPYAVVYQRTWGSLIEQAFLNTTHAKMYLAINATAVDSCVMGKSNLYSRANIASLTTPSPTLRSRPNPPSGLAGFSPFLAEDNMIALGLWHELGLKHAMTSDVALDFLGALSVRDYINRRVRWIRVRKKMTPIFAVLIEPFTESILCGIYGAWAIDRIFIANRVAIFFVHMVIWLLLDLSVRRSLGANVKGIGPPSSTPLFVVAWLAREVLTLPIWLYGIISSDVTWRGKRYRILNSGEAVALDE</sequence>
<keyword evidence="8 16" id="KW-0808">Transferase</keyword>
<reference evidence="16 17" key="1">
    <citation type="submission" date="2016-07" db="EMBL/GenBank/DDBJ databases">
        <title>Pervasive Adenine N6-methylation of Active Genes in Fungi.</title>
        <authorList>
            <consortium name="DOE Joint Genome Institute"/>
            <person name="Mondo S.J."/>
            <person name="Dannebaum R.O."/>
            <person name="Kuo R.C."/>
            <person name="Labutti K."/>
            <person name="Haridas S."/>
            <person name="Kuo A."/>
            <person name="Salamov A."/>
            <person name="Ahrendt S.R."/>
            <person name="Lipzen A."/>
            <person name="Sullivan W."/>
            <person name="Andreopoulos W.B."/>
            <person name="Clum A."/>
            <person name="Lindquist E."/>
            <person name="Daum C."/>
            <person name="Ramamoorthy G.K."/>
            <person name="Gryganskyi A."/>
            <person name="Culley D."/>
            <person name="Magnuson J.K."/>
            <person name="James T.Y."/>
            <person name="O'Malley M.A."/>
            <person name="Stajich J.E."/>
            <person name="Spatafora J.W."/>
            <person name="Visel A."/>
            <person name="Grigoriev I.V."/>
        </authorList>
    </citation>
    <scope>NUCLEOTIDE SEQUENCE [LARGE SCALE GENOMIC DNA]</scope>
    <source>
        <strain evidence="16 17">68-887.2</strain>
    </source>
</reference>
<dbReference type="InterPro" id="IPR029044">
    <property type="entry name" value="Nucleotide-diphossugar_trans"/>
</dbReference>
<comment type="similarity">
    <text evidence="4">Belongs to the glycosyltransferase 2 family.</text>
</comment>
<dbReference type="EMBL" id="MCFC01000059">
    <property type="protein sequence ID" value="ORY25246.1"/>
    <property type="molecule type" value="Genomic_DNA"/>
</dbReference>
<evidence type="ECO:0000256" key="4">
    <source>
        <dbReference type="ARBA" id="ARBA00006739"/>
    </source>
</evidence>
<keyword evidence="9 15" id="KW-0812">Transmembrane</keyword>
<evidence type="ECO:0000256" key="11">
    <source>
        <dbReference type="ARBA" id="ARBA00023136"/>
    </source>
</evidence>
<dbReference type="InterPro" id="IPR025993">
    <property type="entry name" value="Ceramide_glucosylTrfase"/>
</dbReference>
<evidence type="ECO:0000256" key="12">
    <source>
        <dbReference type="ARBA" id="ARBA00031017"/>
    </source>
</evidence>
<keyword evidence="10 15" id="KW-1133">Transmembrane helix</keyword>
<keyword evidence="17" id="KW-1185">Reference proteome</keyword>
<name>A0A1Y2ARZ2_9TREE</name>
<evidence type="ECO:0000256" key="3">
    <source>
        <dbReference type="ARBA" id="ARBA00004991"/>
    </source>
</evidence>
<accession>A0A1Y2ARZ2</accession>
<keyword evidence="7" id="KW-0328">Glycosyltransferase</keyword>